<evidence type="ECO:0000256" key="3">
    <source>
        <dbReference type="SAM" id="Coils"/>
    </source>
</evidence>
<dbReference type="Pfam" id="PF03938">
    <property type="entry name" value="OmpH"/>
    <property type="match status" value="1"/>
</dbReference>
<proteinExistence type="inferred from homology"/>
<keyword evidence="2 4" id="KW-0732">Signal</keyword>
<dbReference type="GO" id="GO:0005829">
    <property type="term" value="C:cytosol"/>
    <property type="evidence" value="ECO:0007669"/>
    <property type="project" value="TreeGrafter"/>
</dbReference>
<comment type="similarity">
    <text evidence="1">Belongs to the Skp family.</text>
</comment>
<dbReference type="Gene3D" id="3.30.910.20">
    <property type="entry name" value="Skp domain"/>
    <property type="match status" value="1"/>
</dbReference>
<gene>
    <name evidence="5" type="ORF">ENW48_08755</name>
</gene>
<dbReference type="EMBL" id="DTKJ01000059">
    <property type="protein sequence ID" value="HGZ12295.1"/>
    <property type="molecule type" value="Genomic_DNA"/>
</dbReference>
<dbReference type="PANTHER" id="PTHR35089">
    <property type="entry name" value="CHAPERONE PROTEIN SKP"/>
    <property type="match status" value="1"/>
</dbReference>
<evidence type="ECO:0000256" key="4">
    <source>
        <dbReference type="SAM" id="SignalP"/>
    </source>
</evidence>
<organism evidence="5">
    <name type="scientific">Desulfobacca acetoxidans</name>
    <dbReference type="NCBI Taxonomy" id="60893"/>
    <lineage>
        <taxon>Bacteria</taxon>
        <taxon>Pseudomonadati</taxon>
        <taxon>Thermodesulfobacteriota</taxon>
        <taxon>Desulfobaccia</taxon>
        <taxon>Desulfobaccales</taxon>
        <taxon>Desulfobaccaceae</taxon>
        <taxon>Desulfobacca</taxon>
    </lineage>
</organism>
<sequence length="167" mass="19377">MIKFVTASFLAFALVFSTLAAQAADVKIGVVNTRELLNDSAEWKRVQESIKRKLEDLGRPLEKRREDIGRQMQEFEKQAAVMKEDARQRKQEELQQKIRELQKQAAEADKAMAQFEEREKAPILKKLQQAVETVAREEKLDLVLDSNIVFLNNKSLDITDKVKRHFH</sequence>
<dbReference type="GO" id="GO:0051082">
    <property type="term" value="F:unfolded protein binding"/>
    <property type="evidence" value="ECO:0007669"/>
    <property type="project" value="InterPro"/>
</dbReference>
<evidence type="ECO:0000256" key="1">
    <source>
        <dbReference type="ARBA" id="ARBA00009091"/>
    </source>
</evidence>
<dbReference type="PANTHER" id="PTHR35089:SF1">
    <property type="entry name" value="CHAPERONE PROTEIN SKP"/>
    <property type="match status" value="1"/>
</dbReference>
<dbReference type="InterPro" id="IPR005632">
    <property type="entry name" value="Chaperone_Skp"/>
</dbReference>
<protein>
    <submittedName>
        <fullName evidence="5">OmpH family outer membrane protein</fullName>
    </submittedName>
</protein>
<feature type="signal peptide" evidence="4">
    <location>
        <begin position="1"/>
        <end position="23"/>
    </location>
</feature>
<name>A0A7C5AMJ6_9BACT</name>
<comment type="caution">
    <text evidence="5">The sequence shown here is derived from an EMBL/GenBank/DDBJ whole genome shotgun (WGS) entry which is preliminary data.</text>
</comment>
<feature type="chain" id="PRO_5027872037" evidence="4">
    <location>
        <begin position="24"/>
        <end position="167"/>
    </location>
</feature>
<reference evidence="5" key="1">
    <citation type="journal article" date="2020" name="mSystems">
        <title>Genome- and Community-Level Interaction Insights into Carbon Utilization and Element Cycling Functions of Hydrothermarchaeota in Hydrothermal Sediment.</title>
        <authorList>
            <person name="Zhou Z."/>
            <person name="Liu Y."/>
            <person name="Xu W."/>
            <person name="Pan J."/>
            <person name="Luo Z.H."/>
            <person name="Li M."/>
        </authorList>
    </citation>
    <scope>NUCLEOTIDE SEQUENCE [LARGE SCALE GENOMIC DNA]</scope>
    <source>
        <strain evidence="5">SpSt-853</strain>
    </source>
</reference>
<dbReference type="SUPFAM" id="SSF111384">
    <property type="entry name" value="OmpH-like"/>
    <property type="match status" value="1"/>
</dbReference>
<keyword evidence="3" id="KW-0175">Coiled coil</keyword>
<feature type="coiled-coil region" evidence="3">
    <location>
        <begin position="65"/>
        <end position="118"/>
    </location>
</feature>
<dbReference type="AlphaFoldDB" id="A0A7C5AMJ6"/>
<dbReference type="InterPro" id="IPR024930">
    <property type="entry name" value="Skp_dom_sf"/>
</dbReference>
<evidence type="ECO:0000256" key="2">
    <source>
        <dbReference type="ARBA" id="ARBA00022729"/>
    </source>
</evidence>
<accession>A0A7C5AMJ6</accession>
<dbReference type="GO" id="GO:0050821">
    <property type="term" value="P:protein stabilization"/>
    <property type="evidence" value="ECO:0007669"/>
    <property type="project" value="TreeGrafter"/>
</dbReference>
<dbReference type="SMART" id="SM00935">
    <property type="entry name" value="OmpH"/>
    <property type="match status" value="1"/>
</dbReference>
<evidence type="ECO:0000313" key="5">
    <source>
        <dbReference type="EMBL" id="HGZ12295.1"/>
    </source>
</evidence>